<evidence type="ECO:0000313" key="4">
    <source>
        <dbReference type="Proteomes" id="UP001458880"/>
    </source>
</evidence>
<keyword evidence="4" id="KW-1185">Reference proteome</keyword>
<keyword evidence="2" id="KW-0732">Signal</keyword>
<keyword evidence="1" id="KW-1133">Transmembrane helix</keyword>
<feature type="transmembrane region" description="Helical" evidence="1">
    <location>
        <begin position="165"/>
        <end position="184"/>
    </location>
</feature>
<accession>A0AAW1NK16</accession>
<keyword evidence="1" id="KW-0472">Membrane</keyword>
<comment type="caution">
    <text evidence="3">The sequence shown here is derived from an EMBL/GenBank/DDBJ whole genome shotgun (WGS) entry which is preliminary data.</text>
</comment>
<reference evidence="3 4" key="1">
    <citation type="journal article" date="2024" name="BMC Genomics">
        <title>De novo assembly and annotation of Popillia japonica's genome with initial clues to its potential as an invasive pest.</title>
        <authorList>
            <person name="Cucini C."/>
            <person name="Boschi S."/>
            <person name="Funari R."/>
            <person name="Cardaioli E."/>
            <person name="Iannotti N."/>
            <person name="Marturano G."/>
            <person name="Paoli F."/>
            <person name="Bruttini M."/>
            <person name="Carapelli A."/>
            <person name="Frati F."/>
            <person name="Nardi F."/>
        </authorList>
    </citation>
    <scope>NUCLEOTIDE SEQUENCE [LARGE SCALE GENOMIC DNA]</scope>
    <source>
        <strain evidence="3">DMR45628</strain>
    </source>
</reference>
<dbReference type="Proteomes" id="UP001458880">
    <property type="component" value="Unassembled WGS sequence"/>
</dbReference>
<name>A0AAW1NK16_POPJA</name>
<dbReference type="AlphaFoldDB" id="A0AAW1NK16"/>
<feature type="chain" id="PRO_5044024935" evidence="2">
    <location>
        <begin position="28"/>
        <end position="201"/>
    </location>
</feature>
<dbReference type="EMBL" id="JASPKY010000001">
    <property type="protein sequence ID" value="KAK9759155.1"/>
    <property type="molecule type" value="Genomic_DNA"/>
</dbReference>
<keyword evidence="1" id="KW-0812">Transmembrane</keyword>
<evidence type="ECO:0000256" key="1">
    <source>
        <dbReference type="SAM" id="Phobius"/>
    </source>
</evidence>
<evidence type="ECO:0000256" key="2">
    <source>
        <dbReference type="SAM" id="SignalP"/>
    </source>
</evidence>
<feature type="transmembrane region" description="Helical" evidence="1">
    <location>
        <begin position="71"/>
        <end position="87"/>
    </location>
</feature>
<sequence length="201" mass="23479">MAQSNIPIISNLKFLLFTLKLIGQACARIISNDRLQPTKINTTLFLFLDTLLIAIIVILTAIEYIAMVDKFTWIMFVTLVYLSLNGLKSICYNYRRFAQQNLVLDIWQELLDIGKDFNDYQIKFEVKYHNFNCILLIVTQIIIRIVYLAMLFLSSNNSLVSILDTIRYFFIKMTNIPVIIIVEYSCNYNRGGILDLLRYFT</sequence>
<organism evidence="3 4">
    <name type="scientific">Popillia japonica</name>
    <name type="common">Japanese beetle</name>
    <dbReference type="NCBI Taxonomy" id="7064"/>
    <lineage>
        <taxon>Eukaryota</taxon>
        <taxon>Metazoa</taxon>
        <taxon>Ecdysozoa</taxon>
        <taxon>Arthropoda</taxon>
        <taxon>Hexapoda</taxon>
        <taxon>Insecta</taxon>
        <taxon>Pterygota</taxon>
        <taxon>Neoptera</taxon>
        <taxon>Endopterygota</taxon>
        <taxon>Coleoptera</taxon>
        <taxon>Polyphaga</taxon>
        <taxon>Scarabaeiformia</taxon>
        <taxon>Scarabaeidae</taxon>
        <taxon>Rutelinae</taxon>
        <taxon>Popillia</taxon>
    </lineage>
</organism>
<proteinExistence type="predicted"/>
<protein>
    <submittedName>
        <fullName evidence="3">Uncharacterized protein</fullName>
    </submittedName>
</protein>
<feature type="transmembrane region" description="Helical" evidence="1">
    <location>
        <begin position="133"/>
        <end position="153"/>
    </location>
</feature>
<feature type="transmembrane region" description="Helical" evidence="1">
    <location>
        <begin position="43"/>
        <end position="65"/>
    </location>
</feature>
<evidence type="ECO:0000313" key="3">
    <source>
        <dbReference type="EMBL" id="KAK9759155.1"/>
    </source>
</evidence>
<feature type="signal peptide" evidence="2">
    <location>
        <begin position="1"/>
        <end position="27"/>
    </location>
</feature>
<gene>
    <name evidence="3" type="ORF">QE152_g30</name>
</gene>